<dbReference type="PANTHER" id="PTHR11802">
    <property type="entry name" value="SERINE PROTEASE FAMILY S10 SERINE CARBOXYPEPTIDASE"/>
    <property type="match status" value="1"/>
</dbReference>
<reference evidence="3" key="1">
    <citation type="submission" date="2017-02" db="UniProtKB">
        <authorList>
            <consortium name="WormBaseParasite"/>
        </authorList>
    </citation>
    <scope>IDENTIFICATION</scope>
</reference>
<dbReference type="Proteomes" id="UP000050640">
    <property type="component" value="Unplaced"/>
</dbReference>
<organism evidence="2 3">
    <name type="scientific">Elaeophora elaphi</name>
    <dbReference type="NCBI Taxonomy" id="1147741"/>
    <lineage>
        <taxon>Eukaryota</taxon>
        <taxon>Metazoa</taxon>
        <taxon>Ecdysozoa</taxon>
        <taxon>Nematoda</taxon>
        <taxon>Chromadorea</taxon>
        <taxon>Rhabditida</taxon>
        <taxon>Spirurina</taxon>
        <taxon>Spiruromorpha</taxon>
        <taxon>Filarioidea</taxon>
        <taxon>Onchocercidae</taxon>
        <taxon>Elaeophora</taxon>
    </lineage>
</organism>
<evidence type="ECO:0000256" key="1">
    <source>
        <dbReference type="ARBA" id="ARBA00009431"/>
    </source>
</evidence>
<name>A0A0R3RPV3_9BILA</name>
<dbReference type="InterPro" id="IPR033124">
    <property type="entry name" value="Ser_caboxypep_his_AS"/>
</dbReference>
<dbReference type="Pfam" id="PF00450">
    <property type="entry name" value="Peptidase_S10"/>
    <property type="match status" value="1"/>
</dbReference>
<dbReference type="GO" id="GO:0004185">
    <property type="term" value="F:serine-type carboxypeptidase activity"/>
    <property type="evidence" value="ECO:0007669"/>
    <property type="project" value="InterPro"/>
</dbReference>
<dbReference type="Gene3D" id="3.40.50.1820">
    <property type="entry name" value="alpha/beta hydrolase"/>
    <property type="match status" value="1"/>
</dbReference>
<protein>
    <submittedName>
        <fullName evidence="3">Carboxypeptidase</fullName>
    </submittedName>
</protein>
<comment type="similarity">
    <text evidence="1">Belongs to the peptidase S10 family.</text>
</comment>
<keyword evidence="2" id="KW-1185">Reference proteome</keyword>
<evidence type="ECO:0000313" key="2">
    <source>
        <dbReference type="Proteomes" id="UP000050640"/>
    </source>
</evidence>
<dbReference type="PROSITE" id="PS00560">
    <property type="entry name" value="CARBOXYPEPT_SER_HIS"/>
    <property type="match status" value="1"/>
</dbReference>
<dbReference type="AlphaFoldDB" id="A0A0R3RPV3"/>
<accession>A0A0R3RPV3</accession>
<dbReference type="InterPro" id="IPR001563">
    <property type="entry name" value="Peptidase_S10"/>
</dbReference>
<dbReference type="InterPro" id="IPR029058">
    <property type="entry name" value="AB_hydrolase_fold"/>
</dbReference>
<dbReference type="SUPFAM" id="SSF53474">
    <property type="entry name" value="alpha/beta-Hydrolases"/>
    <property type="match status" value="1"/>
</dbReference>
<dbReference type="GO" id="GO:0006508">
    <property type="term" value="P:proteolysis"/>
    <property type="evidence" value="ECO:0007669"/>
    <property type="project" value="InterPro"/>
</dbReference>
<evidence type="ECO:0000313" key="3">
    <source>
        <dbReference type="WBParaSite" id="EEL_0000366101-mRNA-1"/>
    </source>
</evidence>
<dbReference type="STRING" id="1147741.A0A0R3RPV3"/>
<dbReference type="PANTHER" id="PTHR11802:SF418">
    <property type="entry name" value="SERINE CARBOXYPEPTIDASE CTSA-1.1"/>
    <property type="match status" value="1"/>
</dbReference>
<proteinExistence type="inferred from homology"/>
<dbReference type="WBParaSite" id="EEL_0000366101-mRNA-1">
    <property type="protein sequence ID" value="EEL_0000366101-mRNA-1"/>
    <property type="gene ID" value="EEL_0000366101"/>
</dbReference>
<dbReference type="FunFam" id="3.40.50.12670:FF:000002">
    <property type="entry name" value="Carboxypeptidase"/>
    <property type="match status" value="1"/>
</dbReference>
<sequence length="285" mass="32506">GIALGNGYVDEALNIDTSVLYAYSHGLIDEKTWKSLEKDCCKGCINTCQLINITERRCMSKGSIRNILRFIWSGRINPYDLYRDCKPSSKLDRARIRVMKFGLTGSHPSSMKSDKLIKNQKAPETILDYLSEIAPLAAEVPCINDSALNQYMNSEDVRRALHIRENASRWEVCNDKIITVYEKIRNNMAPYIKAIVKEGVQVLLYYGDTDMACNFIMGQRFSASLKLPRKKTKQPWVFDSQIAGFVTVYKGLIFATVRGAGHMAPQWRAPQMQYLINEFINDGYF</sequence>